<dbReference type="InterPro" id="IPR013216">
    <property type="entry name" value="Methyltransf_11"/>
</dbReference>
<dbReference type="CDD" id="cd02440">
    <property type="entry name" value="AdoMet_MTases"/>
    <property type="match status" value="1"/>
</dbReference>
<proteinExistence type="predicted"/>
<dbReference type="AlphaFoldDB" id="A0A2M7TEP1"/>
<dbReference type="SUPFAM" id="SSF53335">
    <property type="entry name" value="S-adenosyl-L-methionine-dependent methyltransferases"/>
    <property type="match status" value="1"/>
</dbReference>
<comment type="caution">
    <text evidence="2">The sequence shown here is derived from an EMBL/GenBank/DDBJ whole genome shotgun (WGS) entry which is preliminary data.</text>
</comment>
<dbReference type="Gene3D" id="3.40.50.150">
    <property type="entry name" value="Vaccinia Virus protein VP39"/>
    <property type="match status" value="1"/>
</dbReference>
<sequence>MSVKEIEKMTYTDFIAFIQETNRCPGGKRTIRNIAQNTFLTSTKKVLDVGSNTGFNSLEFARLTNCHVSGIDISQTCVAHSNEQLSFEIPEVRENVHFQVASAYDIPFENESFDLTMVSGATSFMEEKNRAVEEYYRVTKPWGYIAVTNLYYRTPPPQTLLVDLREILGVEIKPWTEKDWLNIF</sequence>
<dbReference type="EMBL" id="PFNL01000191">
    <property type="protein sequence ID" value="PIZ44197.1"/>
    <property type="molecule type" value="Genomic_DNA"/>
</dbReference>
<reference evidence="3" key="1">
    <citation type="submission" date="2017-09" db="EMBL/GenBank/DDBJ databases">
        <title>Depth-based differentiation of microbial function through sediment-hosted aquifers and enrichment of novel symbionts in the deep terrestrial subsurface.</title>
        <authorList>
            <person name="Probst A.J."/>
            <person name="Ladd B."/>
            <person name="Jarett J.K."/>
            <person name="Geller-Mcgrath D.E."/>
            <person name="Sieber C.M.K."/>
            <person name="Emerson J.B."/>
            <person name="Anantharaman K."/>
            <person name="Thomas B.C."/>
            <person name="Malmstrom R."/>
            <person name="Stieglmeier M."/>
            <person name="Klingl A."/>
            <person name="Woyke T."/>
            <person name="Ryan C.M."/>
            <person name="Banfield J.F."/>
        </authorList>
    </citation>
    <scope>NUCLEOTIDE SEQUENCE [LARGE SCALE GENOMIC DNA]</scope>
</reference>
<dbReference type="Pfam" id="PF08241">
    <property type="entry name" value="Methyltransf_11"/>
    <property type="match status" value="1"/>
</dbReference>
<gene>
    <name evidence="2" type="ORF">COY32_06865</name>
</gene>
<dbReference type="PANTHER" id="PTHR43591">
    <property type="entry name" value="METHYLTRANSFERASE"/>
    <property type="match status" value="1"/>
</dbReference>
<organism evidence="2 3">
    <name type="scientific">candidate division WWE3 bacterium CG_4_10_14_0_2_um_filter_41_14</name>
    <dbReference type="NCBI Taxonomy" id="1975072"/>
    <lineage>
        <taxon>Bacteria</taxon>
        <taxon>Katanobacteria</taxon>
    </lineage>
</organism>
<dbReference type="InterPro" id="IPR029063">
    <property type="entry name" value="SAM-dependent_MTases_sf"/>
</dbReference>
<dbReference type="Proteomes" id="UP000228920">
    <property type="component" value="Unassembled WGS sequence"/>
</dbReference>
<dbReference type="GO" id="GO:0008757">
    <property type="term" value="F:S-adenosylmethionine-dependent methyltransferase activity"/>
    <property type="evidence" value="ECO:0007669"/>
    <property type="project" value="InterPro"/>
</dbReference>
<accession>A0A2M7TEP1</accession>
<name>A0A2M7TEP1_UNCKA</name>
<feature type="domain" description="Methyltransferase type 11" evidence="1">
    <location>
        <begin position="47"/>
        <end position="146"/>
    </location>
</feature>
<evidence type="ECO:0000313" key="2">
    <source>
        <dbReference type="EMBL" id="PIZ44197.1"/>
    </source>
</evidence>
<evidence type="ECO:0000259" key="1">
    <source>
        <dbReference type="Pfam" id="PF08241"/>
    </source>
</evidence>
<protein>
    <recommendedName>
        <fullName evidence="1">Methyltransferase type 11 domain-containing protein</fullName>
    </recommendedName>
</protein>
<evidence type="ECO:0000313" key="3">
    <source>
        <dbReference type="Proteomes" id="UP000228920"/>
    </source>
</evidence>